<protein>
    <submittedName>
        <fullName evidence="1">Unannotated protein</fullName>
    </submittedName>
</protein>
<reference evidence="1" key="1">
    <citation type="submission" date="2020-05" db="EMBL/GenBank/DDBJ databases">
        <authorList>
            <person name="Chiriac C."/>
            <person name="Salcher M."/>
            <person name="Ghai R."/>
            <person name="Kavagutti S V."/>
        </authorList>
    </citation>
    <scope>NUCLEOTIDE SEQUENCE</scope>
</reference>
<dbReference type="EMBL" id="CAEZVN010000034">
    <property type="protein sequence ID" value="CAB4630752.1"/>
    <property type="molecule type" value="Genomic_DNA"/>
</dbReference>
<dbReference type="AlphaFoldDB" id="A0A6J6J156"/>
<name>A0A6J6J156_9ZZZZ</name>
<accession>A0A6J6J156</accession>
<gene>
    <name evidence="1" type="ORF">UFOPK2001_00503</name>
</gene>
<proteinExistence type="predicted"/>
<sequence>MKQSIVQVWAKQRVMQRPVIAGDCVFVWPETVQVVGDKVAQLGERAGARGGPGVGWGHAELGGNLLVDFVALVL</sequence>
<organism evidence="1">
    <name type="scientific">freshwater metagenome</name>
    <dbReference type="NCBI Taxonomy" id="449393"/>
    <lineage>
        <taxon>unclassified sequences</taxon>
        <taxon>metagenomes</taxon>
        <taxon>ecological metagenomes</taxon>
    </lineage>
</organism>
<evidence type="ECO:0000313" key="1">
    <source>
        <dbReference type="EMBL" id="CAB4630752.1"/>
    </source>
</evidence>